<feature type="compositionally biased region" description="Basic and acidic residues" evidence="1">
    <location>
        <begin position="20"/>
        <end position="42"/>
    </location>
</feature>
<evidence type="ECO:0000313" key="2">
    <source>
        <dbReference type="EMBL" id="GEK87303.1"/>
    </source>
</evidence>
<accession>A0A511AJ02</accession>
<comment type="caution">
    <text evidence="2">The sequence shown here is derived from an EMBL/GenBank/DDBJ whole genome shotgun (WGS) entry which is preliminary data.</text>
</comment>
<proteinExistence type="predicted"/>
<evidence type="ECO:0000256" key="1">
    <source>
        <dbReference type="SAM" id="MobiDB-lite"/>
    </source>
</evidence>
<dbReference type="EMBL" id="BJUW01000012">
    <property type="protein sequence ID" value="GEK87303.1"/>
    <property type="molecule type" value="Genomic_DNA"/>
</dbReference>
<protein>
    <submittedName>
        <fullName evidence="2">Uncharacterized protein</fullName>
    </submittedName>
</protein>
<keyword evidence="3" id="KW-1185">Reference proteome</keyword>
<dbReference type="AlphaFoldDB" id="A0A511AJ02"/>
<evidence type="ECO:0000313" key="3">
    <source>
        <dbReference type="Proteomes" id="UP000321225"/>
    </source>
</evidence>
<dbReference type="Proteomes" id="UP000321225">
    <property type="component" value="Unassembled WGS sequence"/>
</dbReference>
<reference evidence="2 3" key="1">
    <citation type="submission" date="2019-07" db="EMBL/GenBank/DDBJ databases">
        <title>Whole genome shotgun sequence of Microbacterium aerolatum NBRC 103071.</title>
        <authorList>
            <person name="Hosoyama A."/>
            <person name="Uohara A."/>
            <person name="Ohji S."/>
            <person name="Ichikawa N."/>
        </authorList>
    </citation>
    <scope>NUCLEOTIDE SEQUENCE [LARGE SCALE GENOMIC DNA]</scope>
    <source>
        <strain evidence="2 3">NBRC 103071</strain>
    </source>
</reference>
<feature type="region of interest" description="Disordered" evidence="1">
    <location>
        <begin position="1"/>
        <end position="90"/>
    </location>
</feature>
<organism evidence="2 3">
    <name type="scientific">Microbacterium aerolatum</name>
    <dbReference type="NCBI Taxonomy" id="153731"/>
    <lineage>
        <taxon>Bacteria</taxon>
        <taxon>Bacillati</taxon>
        <taxon>Actinomycetota</taxon>
        <taxon>Actinomycetes</taxon>
        <taxon>Micrococcales</taxon>
        <taxon>Microbacteriaceae</taxon>
        <taxon>Microbacterium</taxon>
    </lineage>
</organism>
<name>A0A511AJ02_9MICO</name>
<gene>
    <name evidence="2" type="ORF">MAE01_24790</name>
</gene>
<sequence length="90" mass="10036">MLRHPTRFAVIRQPPAAPKADGRMMSGRDSKEDDMSDPKDPQEDQASEVPVEETRTDEESFEPITPEGVRTGTPAVPDPKDSQNPPPRRQ</sequence>